<evidence type="ECO:0000256" key="1">
    <source>
        <dbReference type="SAM" id="MobiDB-lite"/>
    </source>
</evidence>
<dbReference type="Proteomes" id="UP000503349">
    <property type="component" value="Chromosome 10"/>
</dbReference>
<evidence type="ECO:0000313" key="3">
    <source>
        <dbReference type="Proteomes" id="UP000503349"/>
    </source>
</evidence>
<sequence length="116" mass="12838">MAMEEEEEEEGEEEEESNGTGEDEGGGRRRCKSSWGEEAELTHKGGRCFISRERSSHESSSASSSASIRQPAEPCSIRPLKLGFLRLFSLLTQRKQAGVVGSGWYCRLQKDLPTQG</sequence>
<feature type="compositionally biased region" description="Low complexity" evidence="1">
    <location>
        <begin position="58"/>
        <end position="67"/>
    </location>
</feature>
<reference evidence="2 3" key="1">
    <citation type="submission" date="2019-02" db="EMBL/GenBank/DDBJ databases">
        <title>Opniocepnalus argus genome.</title>
        <authorList>
            <person name="Zhou C."/>
            <person name="Xiao S."/>
        </authorList>
    </citation>
    <scope>NUCLEOTIDE SEQUENCE [LARGE SCALE GENOMIC DNA]</scope>
    <source>
        <strain evidence="2">OARG1902GOOAL</strain>
        <tissue evidence="2">Muscle</tissue>
    </source>
</reference>
<name>A0A6G1PWR5_CHAAH</name>
<gene>
    <name evidence="2" type="ORF">EXN66_Car010104</name>
</gene>
<reference evidence="3" key="2">
    <citation type="submission" date="2019-02" db="EMBL/GenBank/DDBJ databases">
        <title>Opniocepnalus argus Var Kimnra genome.</title>
        <authorList>
            <person name="Zhou C."/>
            <person name="Xiao S."/>
        </authorList>
    </citation>
    <scope>NUCLEOTIDE SEQUENCE [LARGE SCALE GENOMIC DNA]</scope>
</reference>
<accession>A0A6G1PWR5</accession>
<evidence type="ECO:0000313" key="2">
    <source>
        <dbReference type="EMBL" id="KAF3694428.1"/>
    </source>
</evidence>
<protein>
    <submittedName>
        <fullName evidence="2">Uncharacterized protein</fullName>
    </submittedName>
</protein>
<feature type="compositionally biased region" description="Acidic residues" evidence="1">
    <location>
        <begin position="1"/>
        <end position="24"/>
    </location>
</feature>
<keyword evidence="3" id="KW-1185">Reference proteome</keyword>
<feature type="region of interest" description="Disordered" evidence="1">
    <location>
        <begin position="1"/>
        <end position="72"/>
    </location>
</feature>
<dbReference type="AlphaFoldDB" id="A0A6G1PWR5"/>
<proteinExistence type="predicted"/>
<organism evidence="2 3">
    <name type="scientific">Channa argus</name>
    <name type="common">Northern snakehead</name>
    <name type="synonym">Ophicephalus argus</name>
    <dbReference type="NCBI Taxonomy" id="215402"/>
    <lineage>
        <taxon>Eukaryota</taxon>
        <taxon>Metazoa</taxon>
        <taxon>Chordata</taxon>
        <taxon>Craniata</taxon>
        <taxon>Vertebrata</taxon>
        <taxon>Euteleostomi</taxon>
        <taxon>Actinopterygii</taxon>
        <taxon>Neopterygii</taxon>
        <taxon>Teleostei</taxon>
        <taxon>Neoteleostei</taxon>
        <taxon>Acanthomorphata</taxon>
        <taxon>Anabantaria</taxon>
        <taxon>Anabantiformes</taxon>
        <taxon>Channoidei</taxon>
        <taxon>Channidae</taxon>
        <taxon>Channa</taxon>
    </lineage>
</organism>
<dbReference type="EMBL" id="CM015721">
    <property type="protein sequence ID" value="KAF3694428.1"/>
    <property type="molecule type" value="Genomic_DNA"/>
</dbReference>